<evidence type="ECO:0000313" key="3">
    <source>
        <dbReference type="Proteomes" id="UP000639606"/>
    </source>
</evidence>
<dbReference type="Proteomes" id="UP000639606">
    <property type="component" value="Unassembled WGS sequence"/>
</dbReference>
<proteinExistence type="predicted"/>
<keyword evidence="3" id="KW-1185">Reference proteome</keyword>
<evidence type="ECO:0000313" key="2">
    <source>
        <dbReference type="EMBL" id="GGP76777.1"/>
    </source>
</evidence>
<accession>A0A918AS67</accession>
<gene>
    <name evidence="2" type="ORF">GCM10010185_58180</name>
</gene>
<keyword evidence="1" id="KW-0732">Signal</keyword>
<reference evidence="2" key="1">
    <citation type="journal article" date="2014" name="Int. J. Syst. Evol. Microbiol.">
        <title>Complete genome sequence of Corynebacterium casei LMG S-19264T (=DSM 44701T), isolated from a smear-ripened cheese.</title>
        <authorList>
            <consortium name="US DOE Joint Genome Institute (JGI-PGF)"/>
            <person name="Walter F."/>
            <person name="Albersmeier A."/>
            <person name="Kalinowski J."/>
            <person name="Ruckert C."/>
        </authorList>
    </citation>
    <scope>NUCLEOTIDE SEQUENCE</scope>
    <source>
        <strain evidence="2">JCM 3313</strain>
    </source>
</reference>
<dbReference type="EMBL" id="BMRG01000016">
    <property type="protein sequence ID" value="GGP76777.1"/>
    <property type="molecule type" value="Genomic_DNA"/>
</dbReference>
<dbReference type="RefSeq" id="WP_189226510.1">
    <property type="nucleotide sequence ID" value="NZ_BMRG01000016.1"/>
</dbReference>
<comment type="caution">
    <text evidence="2">The sequence shown here is derived from an EMBL/GenBank/DDBJ whole genome shotgun (WGS) entry which is preliminary data.</text>
</comment>
<organism evidence="2 3">
    <name type="scientific">Saccharothrix coeruleofusca</name>
    <dbReference type="NCBI Taxonomy" id="33919"/>
    <lineage>
        <taxon>Bacteria</taxon>
        <taxon>Bacillati</taxon>
        <taxon>Actinomycetota</taxon>
        <taxon>Actinomycetes</taxon>
        <taxon>Pseudonocardiales</taxon>
        <taxon>Pseudonocardiaceae</taxon>
        <taxon>Saccharothrix</taxon>
    </lineage>
</organism>
<dbReference type="AlphaFoldDB" id="A0A918AS67"/>
<evidence type="ECO:0000256" key="1">
    <source>
        <dbReference type="SAM" id="SignalP"/>
    </source>
</evidence>
<feature type="signal peptide" evidence="1">
    <location>
        <begin position="1"/>
        <end position="30"/>
    </location>
</feature>
<reference evidence="2" key="2">
    <citation type="submission" date="2020-09" db="EMBL/GenBank/DDBJ databases">
        <authorList>
            <person name="Sun Q."/>
            <person name="Ohkuma M."/>
        </authorList>
    </citation>
    <scope>NUCLEOTIDE SEQUENCE</scope>
    <source>
        <strain evidence="2">JCM 3313</strain>
    </source>
</reference>
<name>A0A918AS67_9PSEU</name>
<sequence>MGIRGKLIAAVLTAGALTAVVSANVSTALASQPPATQSAAAAGAGQEDNLHKAARLLAVELGISGERALQVLRVLERVVPEGAITDDPRFIIIAKDLGVSPQRLSDALTAVKMKL</sequence>
<feature type="chain" id="PRO_5036758648" description="DUF4168 domain-containing protein" evidence="1">
    <location>
        <begin position="31"/>
        <end position="115"/>
    </location>
</feature>
<evidence type="ECO:0008006" key="4">
    <source>
        <dbReference type="Google" id="ProtNLM"/>
    </source>
</evidence>
<protein>
    <recommendedName>
        <fullName evidence="4">DUF4168 domain-containing protein</fullName>
    </recommendedName>
</protein>